<reference evidence="1 2" key="1">
    <citation type="submission" date="2024-05" db="EMBL/GenBank/DDBJ databases">
        <title>Genome sequencing and assembly of Indian major carp, Cirrhinus mrigala (Hamilton, 1822).</title>
        <authorList>
            <person name="Mohindra V."/>
            <person name="Chowdhury L.M."/>
            <person name="Lal K."/>
            <person name="Jena J.K."/>
        </authorList>
    </citation>
    <scope>NUCLEOTIDE SEQUENCE [LARGE SCALE GENOMIC DNA]</scope>
    <source>
        <strain evidence="1">CM1030</strain>
        <tissue evidence="1">Blood</tissue>
    </source>
</reference>
<dbReference type="Proteomes" id="UP001529510">
    <property type="component" value="Unassembled WGS sequence"/>
</dbReference>
<dbReference type="PANTHER" id="PTHR24559">
    <property type="entry name" value="TRANSPOSON TY3-I GAG-POL POLYPROTEIN"/>
    <property type="match status" value="1"/>
</dbReference>
<comment type="caution">
    <text evidence="1">The sequence shown here is derived from an EMBL/GenBank/DDBJ whole genome shotgun (WGS) entry which is preliminary data.</text>
</comment>
<evidence type="ECO:0000313" key="2">
    <source>
        <dbReference type="Proteomes" id="UP001529510"/>
    </source>
</evidence>
<organism evidence="1 2">
    <name type="scientific">Cirrhinus mrigala</name>
    <name type="common">Mrigala</name>
    <dbReference type="NCBI Taxonomy" id="683832"/>
    <lineage>
        <taxon>Eukaryota</taxon>
        <taxon>Metazoa</taxon>
        <taxon>Chordata</taxon>
        <taxon>Craniata</taxon>
        <taxon>Vertebrata</taxon>
        <taxon>Euteleostomi</taxon>
        <taxon>Actinopterygii</taxon>
        <taxon>Neopterygii</taxon>
        <taxon>Teleostei</taxon>
        <taxon>Ostariophysi</taxon>
        <taxon>Cypriniformes</taxon>
        <taxon>Cyprinidae</taxon>
        <taxon>Labeoninae</taxon>
        <taxon>Labeonini</taxon>
        <taxon>Cirrhinus</taxon>
    </lineage>
</organism>
<feature type="non-terminal residue" evidence="1">
    <location>
        <position position="1"/>
    </location>
</feature>
<dbReference type="Gene3D" id="3.10.10.10">
    <property type="entry name" value="HIV Type 1 Reverse Transcriptase, subunit A, domain 1"/>
    <property type="match status" value="1"/>
</dbReference>
<name>A0ABD0MTW6_CIRMR</name>
<sequence>VSGTLVRVHVVSSPVGVTEVRADVVSASSQAIQAAGSSMSEQIATVDLTALSEADQGKVRALLMKYQSVFSEGDGDLGCTNLISHEIPLLDDVPVWQRHRRIPPSEYEVVRAHNNQLLESQVIRESCSPYAFPIVLVKKKDGSLRMCVDYRQLNAKTRWDAFPLPRIEESLDALTEACWFSTLDLA</sequence>
<keyword evidence="2" id="KW-1185">Reference proteome</keyword>
<dbReference type="CDD" id="cd01647">
    <property type="entry name" value="RT_LTR"/>
    <property type="match status" value="1"/>
</dbReference>
<protein>
    <submittedName>
        <fullName evidence="1">Uncharacterized protein</fullName>
    </submittedName>
</protein>
<dbReference type="InterPro" id="IPR053134">
    <property type="entry name" value="RNA-dir_DNA_polymerase"/>
</dbReference>
<dbReference type="Gene3D" id="3.30.70.270">
    <property type="match status" value="1"/>
</dbReference>
<dbReference type="InterPro" id="IPR043128">
    <property type="entry name" value="Rev_trsase/Diguanyl_cyclase"/>
</dbReference>
<feature type="non-terminal residue" evidence="1">
    <location>
        <position position="186"/>
    </location>
</feature>
<dbReference type="SUPFAM" id="SSF56672">
    <property type="entry name" value="DNA/RNA polymerases"/>
    <property type="match status" value="1"/>
</dbReference>
<dbReference type="InterPro" id="IPR043502">
    <property type="entry name" value="DNA/RNA_pol_sf"/>
</dbReference>
<dbReference type="AlphaFoldDB" id="A0ABD0MTW6"/>
<accession>A0ABD0MTW6</accession>
<evidence type="ECO:0000313" key="1">
    <source>
        <dbReference type="EMBL" id="KAL0153469.1"/>
    </source>
</evidence>
<gene>
    <name evidence="1" type="ORF">M9458_051214</name>
</gene>
<proteinExistence type="predicted"/>
<dbReference type="PANTHER" id="PTHR24559:SF435">
    <property type="entry name" value="RIBONUCLEASE H"/>
    <property type="match status" value="1"/>
</dbReference>
<dbReference type="EMBL" id="JAMKFB020000099">
    <property type="protein sequence ID" value="KAL0153469.1"/>
    <property type="molecule type" value="Genomic_DNA"/>
</dbReference>